<dbReference type="STRING" id="1561998.A0A1I7T6V7"/>
<evidence type="ECO:0000313" key="4">
    <source>
        <dbReference type="WBParaSite" id="Csp11.Scaffold524.g2987.t2"/>
    </source>
</evidence>
<dbReference type="SMART" id="SM00238">
    <property type="entry name" value="BIR"/>
    <property type="match status" value="2"/>
</dbReference>
<keyword evidence="1" id="KW-0479">Metal-binding</keyword>
<keyword evidence="2" id="KW-0862">Zinc</keyword>
<name>A0A1I7T6V7_9PELO</name>
<accession>A0A1I7T6V7</accession>
<proteinExistence type="predicted"/>
<dbReference type="InterPro" id="IPR001370">
    <property type="entry name" value="BIR_rpt"/>
</dbReference>
<dbReference type="AlphaFoldDB" id="A0A1I7T6V7"/>
<dbReference type="WBParaSite" id="Csp11.Scaffold524.g2987.t2">
    <property type="protein sequence ID" value="Csp11.Scaffold524.g2987.t2"/>
    <property type="gene ID" value="Csp11.Scaffold524.g2987"/>
</dbReference>
<dbReference type="PANTHER" id="PTHR46771">
    <property type="entry name" value="DETERIN"/>
    <property type="match status" value="1"/>
</dbReference>
<dbReference type="GO" id="GO:0046872">
    <property type="term" value="F:metal ion binding"/>
    <property type="evidence" value="ECO:0007669"/>
    <property type="project" value="UniProtKB-KW"/>
</dbReference>
<evidence type="ECO:0000313" key="3">
    <source>
        <dbReference type="Proteomes" id="UP000095282"/>
    </source>
</evidence>
<dbReference type="SUPFAM" id="SSF57924">
    <property type="entry name" value="Inhibitor of apoptosis (IAP) repeat"/>
    <property type="match status" value="2"/>
</dbReference>
<dbReference type="Pfam" id="PF00653">
    <property type="entry name" value="BIR"/>
    <property type="match status" value="2"/>
</dbReference>
<dbReference type="Gene3D" id="1.10.1170.10">
    <property type="entry name" value="Inhibitor Of Apoptosis Protein (2mihbC-IAP-1), Chain A"/>
    <property type="match status" value="2"/>
</dbReference>
<reference evidence="4" key="1">
    <citation type="submission" date="2016-11" db="UniProtKB">
        <authorList>
            <consortium name="WormBaseParasite"/>
        </authorList>
    </citation>
    <scope>IDENTIFICATION</scope>
</reference>
<dbReference type="PANTHER" id="PTHR46771:SF7">
    <property type="entry name" value="BACULOVIRAL IAP REPEAT-CONTAINING PROTEIN BIR-2"/>
    <property type="match status" value="1"/>
</dbReference>
<organism evidence="3 4">
    <name type="scientific">Caenorhabditis tropicalis</name>
    <dbReference type="NCBI Taxonomy" id="1561998"/>
    <lineage>
        <taxon>Eukaryota</taxon>
        <taxon>Metazoa</taxon>
        <taxon>Ecdysozoa</taxon>
        <taxon>Nematoda</taxon>
        <taxon>Chromadorea</taxon>
        <taxon>Rhabditida</taxon>
        <taxon>Rhabditina</taxon>
        <taxon>Rhabditomorpha</taxon>
        <taxon>Rhabditoidea</taxon>
        <taxon>Rhabditidae</taxon>
        <taxon>Peloderinae</taxon>
        <taxon>Caenorhabditis</taxon>
    </lineage>
</organism>
<protein>
    <submittedName>
        <fullName evidence="4">Inhibitor of Apoptosis domain protein</fullName>
    </submittedName>
</protein>
<sequence>MSLFKNADEFVKSLHESAPYISFAARFASFRGFIFDKRINATCTSIKIAHAGFYSTGDSKKTTGKCPFCTLEQTFKQMDDPWQMHAENSPNCEYVLLGKPDEDVNALPFRTVVNLALRCATFSKYDNILEDIRILEESERENALYRDPYSRSLIEFRNATKFLTYEHRLESFESAKIDQKKVLKATSKKLAASGFYFTSKTFATCPFCLLSIDFQEIDDEWKEHQKNVECDFVKLDKKEESEWTPEEAMMLASRMWVMHKYASGLKLVAEFEKKEKEYYEFGERVNRMMAKPKCSTRRCSI</sequence>
<dbReference type="InterPro" id="IPR051190">
    <property type="entry name" value="Baculoviral_IAP"/>
</dbReference>
<evidence type="ECO:0000256" key="1">
    <source>
        <dbReference type="ARBA" id="ARBA00022723"/>
    </source>
</evidence>
<evidence type="ECO:0000256" key="2">
    <source>
        <dbReference type="ARBA" id="ARBA00022833"/>
    </source>
</evidence>
<dbReference type="eggNOG" id="KOG1101">
    <property type="taxonomic scope" value="Eukaryota"/>
</dbReference>
<dbReference type="PROSITE" id="PS50143">
    <property type="entry name" value="BIR_REPEAT_2"/>
    <property type="match status" value="2"/>
</dbReference>
<keyword evidence="3" id="KW-1185">Reference proteome</keyword>
<dbReference type="Proteomes" id="UP000095282">
    <property type="component" value="Unplaced"/>
</dbReference>